<evidence type="ECO:0000313" key="1">
    <source>
        <dbReference type="EMBL" id="GIM72146.1"/>
    </source>
</evidence>
<protein>
    <submittedName>
        <fullName evidence="1">Uncharacterized protein</fullName>
    </submittedName>
</protein>
<proteinExistence type="predicted"/>
<organism evidence="1 2">
    <name type="scientific">Actinoplanes auranticolor</name>
    <dbReference type="NCBI Taxonomy" id="47988"/>
    <lineage>
        <taxon>Bacteria</taxon>
        <taxon>Bacillati</taxon>
        <taxon>Actinomycetota</taxon>
        <taxon>Actinomycetes</taxon>
        <taxon>Micromonosporales</taxon>
        <taxon>Micromonosporaceae</taxon>
        <taxon>Actinoplanes</taxon>
    </lineage>
</organism>
<evidence type="ECO:0000313" key="2">
    <source>
        <dbReference type="Proteomes" id="UP000681340"/>
    </source>
</evidence>
<accession>A0A919VQ55</accession>
<dbReference type="AlphaFoldDB" id="A0A919VQ55"/>
<dbReference type="Proteomes" id="UP000681340">
    <property type="component" value="Unassembled WGS sequence"/>
</dbReference>
<gene>
    <name evidence="1" type="ORF">Aau02nite_49510</name>
</gene>
<dbReference type="RefSeq" id="WP_212990916.1">
    <property type="nucleotide sequence ID" value="NZ_BAABEA010000028.1"/>
</dbReference>
<reference evidence="1" key="1">
    <citation type="submission" date="2021-03" db="EMBL/GenBank/DDBJ databases">
        <title>Whole genome shotgun sequence of Actinoplanes auranticolor NBRC 12245.</title>
        <authorList>
            <person name="Komaki H."/>
            <person name="Tamura T."/>
        </authorList>
    </citation>
    <scope>NUCLEOTIDE SEQUENCE</scope>
    <source>
        <strain evidence="1">NBRC 12245</strain>
    </source>
</reference>
<comment type="caution">
    <text evidence="1">The sequence shown here is derived from an EMBL/GenBank/DDBJ whole genome shotgun (WGS) entry which is preliminary data.</text>
</comment>
<keyword evidence="2" id="KW-1185">Reference proteome</keyword>
<sequence>MFNADLDDLQSRRGRAGGGELDFLLACTYRLLGRRSLSTGDVIAVTREETTTFLACEVTGWRPVPRPENRTGQALTSATIYDHLSRGRHA</sequence>
<name>A0A919VQ55_9ACTN</name>
<dbReference type="EMBL" id="BOQL01000039">
    <property type="protein sequence ID" value="GIM72146.1"/>
    <property type="molecule type" value="Genomic_DNA"/>
</dbReference>